<dbReference type="KEGG" id="afm:AFUA_7G08310"/>
<feature type="region of interest" description="Disordered" evidence="1">
    <location>
        <begin position="1286"/>
        <end position="1330"/>
    </location>
</feature>
<dbReference type="Pfam" id="PF12520">
    <property type="entry name" value="DUF3723"/>
    <property type="match status" value="1"/>
</dbReference>
<dbReference type="Proteomes" id="UP000002530">
    <property type="component" value="Unassembled WGS sequence"/>
</dbReference>
<reference evidence="2 3" key="1">
    <citation type="journal article" date="2005" name="Nature">
        <title>Genomic sequence of the pathogenic and allergenic filamentous fungus Aspergillus fumigatus.</title>
        <authorList>
            <person name="Nierman W.C."/>
            <person name="Pain A."/>
            <person name="Anderson M.J."/>
            <person name="Wortman J.R."/>
            <person name="Kim H.S."/>
            <person name="Arroyo J."/>
            <person name="Berriman M."/>
            <person name="Abe K."/>
            <person name="Archer D.B."/>
            <person name="Bermejo C."/>
            <person name="Bennett J."/>
            <person name="Bowyer P."/>
            <person name="Chen D."/>
            <person name="Collins M."/>
            <person name="Coulsen R."/>
            <person name="Davies R."/>
            <person name="Dyer P.S."/>
            <person name="Farman M."/>
            <person name="Fedorova N."/>
            <person name="Fedorova N."/>
            <person name="Feldblyum T.V."/>
            <person name="Fischer R."/>
            <person name="Fosker N."/>
            <person name="Fraser A."/>
            <person name="Garcia J.L."/>
            <person name="Garcia M.J."/>
            <person name="Goble A."/>
            <person name="Goldman G.H."/>
            <person name="Gomi K."/>
            <person name="Griffith-Jones S."/>
            <person name="Gwilliam R."/>
            <person name="Haas B."/>
            <person name="Haas H."/>
            <person name="Harris D."/>
            <person name="Horiuchi H."/>
            <person name="Huang J."/>
            <person name="Humphray S."/>
            <person name="Jimenez J."/>
            <person name="Keller N."/>
            <person name="Khouri H."/>
            <person name="Kitamoto K."/>
            <person name="Kobayashi T."/>
            <person name="Konzack S."/>
            <person name="Kulkarni R."/>
            <person name="Kumagai T."/>
            <person name="Lafon A."/>
            <person name="Latge J.P."/>
            <person name="Li W."/>
            <person name="Lord A."/>
            <person name="Lu C."/>
            <person name="Majoros W.H."/>
            <person name="May G.S."/>
            <person name="Miller B.L."/>
            <person name="Mohamoud Y."/>
            <person name="Molina M."/>
            <person name="Monod M."/>
            <person name="Mouyna I."/>
            <person name="Mulligan S."/>
            <person name="Murphy L."/>
            <person name="O'Neil S."/>
            <person name="Paulsen I."/>
            <person name="Penalva M.A."/>
            <person name="Pertea M."/>
            <person name="Price C."/>
            <person name="Pritchard B.L."/>
            <person name="Quail M.A."/>
            <person name="Rabbinowitsch E."/>
            <person name="Rawlins N."/>
            <person name="Rajandream M.A."/>
            <person name="Reichard U."/>
            <person name="Renauld H."/>
            <person name="Robson G.D."/>
            <person name="Rodriguez de Cordoba S."/>
            <person name="Rodriguez-Pena J.M."/>
            <person name="Ronning C.M."/>
            <person name="Rutter S."/>
            <person name="Salzberg S.L."/>
            <person name="Sanchez M."/>
            <person name="Sanchez-Ferrero J.C."/>
            <person name="Saunders D."/>
            <person name="Seeger K."/>
            <person name="Squares R."/>
            <person name="Squares S."/>
            <person name="Takeuchi M."/>
            <person name="Tekaia F."/>
            <person name="Turner G."/>
            <person name="Vazquez de Aldana C.R."/>
            <person name="Weidman J."/>
            <person name="White O."/>
            <person name="Woodward J."/>
            <person name="Yu J.H."/>
            <person name="Fraser C."/>
            <person name="Galagan J.E."/>
            <person name="Asai K."/>
            <person name="Machida M."/>
            <person name="Hall N."/>
            <person name="Barrell B."/>
            <person name="Denning D.W."/>
        </authorList>
    </citation>
    <scope>NUCLEOTIDE SEQUENCE [LARGE SCALE GENOMIC DNA]</scope>
    <source>
        <strain evidence="2 3">Af293</strain>
    </source>
</reference>
<feature type="compositionally biased region" description="Basic and acidic residues" evidence="1">
    <location>
        <begin position="1235"/>
        <end position="1254"/>
    </location>
</feature>
<feature type="region of interest" description="Disordered" evidence="1">
    <location>
        <begin position="1142"/>
        <end position="1172"/>
    </location>
</feature>
<feature type="compositionally biased region" description="Basic and acidic residues" evidence="1">
    <location>
        <begin position="935"/>
        <end position="954"/>
    </location>
</feature>
<name>Q4WH45_ASPFU</name>
<feature type="compositionally biased region" description="Acidic residues" evidence="1">
    <location>
        <begin position="688"/>
        <end position="697"/>
    </location>
</feature>
<feature type="compositionally biased region" description="Polar residues" evidence="1">
    <location>
        <begin position="1257"/>
        <end position="1268"/>
    </location>
</feature>
<protein>
    <submittedName>
        <fullName evidence="2">Uncharacterized protein</fullName>
    </submittedName>
</protein>
<feature type="compositionally biased region" description="Polar residues" evidence="1">
    <location>
        <begin position="572"/>
        <end position="588"/>
    </location>
</feature>
<gene>
    <name evidence="2" type="ORF">AFUA_7G08310</name>
</gene>
<dbReference type="OrthoDB" id="4227485at2759"/>
<feature type="compositionally biased region" description="Polar residues" evidence="1">
    <location>
        <begin position="833"/>
        <end position="849"/>
    </location>
</feature>
<sequence>MDFMLTDTERQLATERQLKYQGTAKINLTEISLHPSVDRTIDQKNVERLCHIFLKDGCQRLDIRNHVTAIVSRRHLTRACHDAGLTPEELKSHQRQYPHLRFSGHPVQCLHGQHRLKAGEETLAPSDQWWIVDLYLDDISQDLQHALVDEYANERHPTDGEVYRKIRQYQHESNALFQNRWWSRLSPNKAKRLRQLFSQENTFICAGFDALLPIPGLWKGMSLGSLNSVFALKCDEEIVHYLRVIWTFWAALANHDRTWMARIDTHTVDELQLYAPRASKVDWTTVKGKILSGEVFSNFSRSERASIWENLRSKEACDGIIPSLHTFFRDISYLELCANAVKRLVVLNKQRPTVRSALVHSFRPRHGDGDYLVQTSETTFRRQRGSTTECITSGYRQIWMYAMRHYPDMAKDVQCGHPKANPARAKARAKADESVIHDMAALAQKLGFRTPQIKEILKQSPDRQIARATLLKARKPDRYHYDSETFESLVDRIVECFVLAIPNESQPTMALVTGQAPKLHDRCGTPQEQAQKLDRPHLFMDRLHAETVRQKNLSSLEVRRCVYYAFFGKPTSATSTQSTTLGHSTGSEPLSPLFLPNDDSAIESESGEEITSRRSLDRGSVYGRRDRPERHRERLRNREERRHRQHGCEQRSQQSVVHTPSPPGDPLPRTSTGEGSDVSEPIRMDISESSDSEDLEPEPGIHTSSPPGEPLPRTSICEGSDVSEPATIDISESSDSGDPEPQPGARTSSPPGDPLPRNSTGEGSDVSEPTCMDISESSDLEDLEPQPGVHTSSAPREPSPRTSIGEGCDVSERATIDISESSDSRDPEPQPGAHTSSPTREPSSPASTGERSDVNEPIRMDIFGSSDSEDLGPQPGVQSDVGMKERERTESDEDELGREEQKRREREPLLRGAEEQVENERFECKVVETEQGLLVREELSDGERQRDDAKDDAHVTQQEGNERATVAKALLADHEGLRTEEDLMVPAATAKEVEELLNEMLQGKSGLRAANEDASVPEEQVSLERADALARLESKAESIPSSAGSGADHTASRHITELPVNLLSMVAQLRERSSQHDDESAPLSRSGYLETSQRLSKPAGVRKSRIKDKPTHQDIHRLGARDGALTVELEDMVEGSNEIVSSVGGRLSPVHSEGTTETAGAAELGPSRQVQERHVASLLGPEQAHKEAVERRAAEESLFDGPLTEDQTMEEAQENEPIRTAAVPSKRKKSSSLGHEQDAQIRVREIKAVRESKRVKQSQVGESGTPGASQVELAFPLRAVNLEERVSEGLESTASGPGSHEQPDNRPEVPAPLAPESRDGELPHDVPPGQRVTLTFHAYDSGRWTRTDTVSVSLDNPTEAQIIADRYARDRSKNARFYDEGLRKVAADECVRAAIVDGSFKILMSFGKDLVVTRFLVASVKQLLQK</sequence>
<feature type="compositionally biased region" description="Basic and acidic residues" evidence="1">
    <location>
        <begin position="850"/>
        <end position="859"/>
    </location>
</feature>
<dbReference type="STRING" id="330879.Q4WH45"/>
<dbReference type="RefSeq" id="XP_748784.1">
    <property type="nucleotide sequence ID" value="XM_743691.1"/>
</dbReference>
<comment type="caution">
    <text evidence="2">The sequence shown here is derived from an EMBL/GenBank/DDBJ whole genome shotgun (WGS) entry which is preliminary data.</text>
</comment>
<feature type="compositionally biased region" description="Basic and acidic residues" evidence="1">
    <location>
        <begin position="610"/>
        <end position="649"/>
    </location>
</feature>
<feature type="region of interest" description="Disordered" evidence="1">
    <location>
        <begin position="572"/>
        <end position="964"/>
    </location>
</feature>
<feature type="region of interest" description="Disordered" evidence="1">
    <location>
        <begin position="1190"/>
        <end position="1271"/>
    </location>
</feature>
<organism evidence="2 3">
    <name type="scientific">Aspergillus fumigatus (strain ATCC MYA-4609 / CBS 101355 / FGSC A1100 / Af293)</name>
    <name type="common">Neosartorya fumigata</name>
    <dbReference type="NCBI Taxonomy" id="330879"/>
    <lineage>
        <taxon>Eukaryota</taxon>
        <taxon>Fungi</taxon>
        <taxon>Dikarya</taxon>
        <taxon>Ascomycota</taxon>
        <taxon>Pezizomycotina</taxon>
        <taxon>Eurotiomycetes</taxon>
        <taxon>Eurotiomycetidae</taxon>
        <taxon>Eurotiales</taxon>
        <taxon>Aspergillaceae</taxon>
        <taxon>Aspergillus</taxon>
        <taxon>Aspergillus subgen. Fumigati</taxon>
    </lineage>
</organism>
<dbReference type="InterPro" id="IPR022198">
    <property type="entry name" value="DUF3723"/>
</dbReference>
<evidence type="ECO:0000313" key="2">
    <source>
        <dbReference type="EMBL" id="EAL86746.1"/>
    </source>
</evidence>
<accession>Q4WH45</accession>
<feature type="region of interest" description="Disordered" evidence="1">
    <location>
        <begin position="1070"/>
        <end position="1115"/>
    </location>
</feature>
<dbReference type="EMBL" id="AAHF01000009">
    <property type="protein sequence ID" value="EAL86746.1"/>
    <property type="molecule type" value="Genomic_DNA"/>
</dbReference>
<dbReference type="VEuPathDB" id="FungiDB:Afu7g08310"/>
<feature type="compositionally biased region" description="Basic and acidic residues" evidence="1">
    <location>
        <begin position="898"/>
        <end position="928"/>
    </location>
</feature>
<keyword evidence="3" id="KW-1185">Reference proteome</keyword>
<dbReference type="HOGENOM" id="CLU_004286_0_0_1"/>
<evidence type="ECO:0000313" key="3">
    <source>
        <dbReference type="Proteomes" id="UP000002530"/>
    </source>
</evidence>
<dbReference type="InParanoid" id="Q4WH45"/>
<evidence type="ECO:0000256" key="1">
    <source>
        <dbReference type="SAM" id="MobiDB-lite"/>
    </source>
</evidence>
<proteinExistence type="predicted"/>
<dbReference type="GeneID" id="3506551"/>
<feature type="compositionally biased region" description="Basic and acidic residues" evidence="1">
    <location>
        <begin position="1070"/>
        <end position="1079"/>
    </location>
</feature>